<dbReference type="GO" id="GO:0000138">
    <property type="term" value="C:Golgi trans cisterna"/>
    <property type="evidence" value="ECO:0007669"/>
    <property type="project" value="TreeGrafter"/>
</dbReference>
<accession>A0A1D3D829</accession>
<sequence length="453" mass="51020">MATSATAFAEELQRLQIQRQPYELQDAQQQDKQQQDAEEPQEHLQEQPQEQDSEQQGEEQHRQQQQQDSPKADKESQSPTPFEGATRCTTLANETIDDYLRQEPSWLAVFTAGHAPYTANLFCSLLSSVVTYDPVGYGLPLGNLFSKSEPEEFVSAALELLLVLLDYNPSVFSEASAADSILSRAPHPLLAPPYHKQRVSAVFVLQNGYECVGPGHTPALINSLLTALCNISPFVKTFGWESCVKLLHLLERLSKPSWLFKAPFHCQDVLFLVDTFNNLLQYQYEDGEGASQDWVPSQEWLEEWKAKSRGPLRTPIRLIQHLLPLNVYPLSYAFFNPCHLALLCDLTIQKPEANFLDGAYSDLLSVPCSCLQVEAECTEKGLIDQSQILEFLQKTTMVGLLPVPHPIVIRNYYPNAYTDLWFSSYMWGVLVSRSPALAAIDAHKIKFLVVSTN</sequence>
<protein>
    <submittedName>
        <fullName evidence="2">Uncharacterized protein</fullName>
    </submittedName>
</protein>
<organism evidence="2 3">
    <name type="scientific">Cyclospora cayetanensis</name>
    <dbReference type="NCBI Taxonomy" id="88456"/>
    <lineage>
        <taxon>Eukaryota</taxon>
        <taxon>Sar</taxon>
        <taxon>Alveolata</taxon>
        <taxon>Apicomplexa</taxon>
        <taxon>Conoidasida</taxon>
        <taxon>Coccidia</taxon>
        <taxon>Eucoccidiorida</taxon>
        <taxon>Eimeriorina</taxon>
        <taxon>Eimeriidae</taxon>
        <taxon>Cyclospora</taxon>
    </lineage>
</organism>
<comment type="caution">
    <text evidence="2">The sequence shown here is derived from an EMBL/GenBank/DDBJ whole genome shotgun (WGS) entry which is preliminary data.</text>
</comment>
<proteinExistence type="predicted"/>
<dbReference type="PANTHER" id="PTHR21575:SF12">
    <property type="entry name" value="PROTEIN HID1"/>
    <property type="match status" value="1"/>
</dbReference>
<feature type="region of interest" description="Disordered" evidence="1">
    <location>
        <begin position="19"/>
        <end position="89"/>
    </location>
</feature>
<dbReference type="GO" id="GO:0005797">
    <property type="term" value="C:Golgi medial cisterna"/>
    <property type="evidence" value="ECO:0007669"/>
    <property type="project" value="TreeGrafter"/>
</dbReference>
<dbReference type="Pfam" id="PF09742">
    <property type="entry name" value="Dymeclin"/>
    <property type="match status" value="2"/>
</dbReference>
<dbReference type="Pfam" id="PF12722">
    <property type="entry name" value="Hid1"/>
    <property type="match status" value="1"/>
</dbReference>
<dbReference type="Proteomes" id="UP000095192">
    <property type="component" value="Unassembled WGS sequence"/>
</dbReference>
<dbReference type="PANTHER" id="PTHR21575">
    <property type="entry name" value="PROTEIN HID1"/>
    <property type="match status" value="1"/>
</dbReference>
<reference evidence="2 3" key="1">
    <citation type="journal article" date="2016" name="BMC Genomics">
        <title>Comparative genomics reveals Cyclospora cayetanensis possesses coccidia-like metabolism and invasion components but unique surface antigens.</title>
        <authorList>
            <person name="Liu S."/>
            <person name="Wang L."/>
            <person name="Zheng H."/>
            <person name="Xu Z."/>
            <person name="Roellig D.M."/>
            <person name="Li N."/>
            <person name="Frace M.A."/>
            <person name="Tang K."/>
            <person name="Arrowood M.J."/>
            <person name="Moss D.M."/>
            <person name="Zhang L."/>
            <person name="Feng Y."/>
            <person name="Xiao L."/>
        </authorList>
    </citation>
    <scope>NUCLEOTIDE SEQUENCE [LARGE SCALE GENOMIC DNA]</scope>
    <source>
        <strain evidence="2 3">CHN_HEN01</strain>
    </source>
</reference>
<keyword evidence="3" id="KW-1185">Reference proteome</keyword>
<dbReference type="EMBL" id="JROU02000327">
    <property type="protein sequence ID" value="OEH79612.1"/>
    <property type="molecule type" value="Genomic_DNA"/>
</dbReference>
<dbReference type="GO" id="GO:0016020">
    <property type="term" value="C:membrane"/>
    <property type="evidence" value="ECO:0007669"/>
    <property type="project" value="TreeGrafter"/>
</dbReference>
<name>A0A1D3D829_9EIME</name>
<dbReference type="InterPro" id="IPR026705">
    <property type="entry name" value="Hid-1/Ecm30"/>
</dbReference>
<dbReference type="InParanoid" id="A0A1D3D829"/>
<evidence type="ECO:0000256" key="1">
    <source>
        <dbReference type="SAM" id="MobiDB-lite"/>
    </source>
</evidence>
<evidence type="ECO:0000313" key="2">
    <source>
        <dbReference type="EMBL" id="OEH79612.1"/>
    </source>
</evidence>
<dbReference type="AlphaFoldDB" id="A0A1D3D829"/>
<evidence type="ECO:0000313" key="3">
    <source>
        <dbReference type="Proteomes" id="UP000095192"/>
    </source>
</evidence>
<dbReference type="VEuPathDB" id="ToxoDB:cyc_03634"/>
<dbReference type="VEuPathDB" id="ToxoDB:LOC34620297"/>
<gene>
    <name evidence="2" type="ORF">cyc_03634</name>
</gene>